<evidence type="ECO:0000313" key="2">
    <source>
        <dbReference type="EMBL" id="MBT9313267.1"/>
    </source>
</evidence>
<organism evidence="2 3">
    <name type="scientific">Leptothoe kymatousa TAU-MAC 1615</name>
    <dbReference type="NCBI Taxonomy" id="2364775"/>
    <lineage>
        <taxon>Bacteria</taxon>
        <taxon>Bacillati</taxon>
        <taxon>Cyanobacteriota</taxon>
        <taxon>Cyanophyceae</taxon>
        <taxon>Nodosilineales</taxon>
        <taxon>Cymatolegaceae</taxon>
        <taxon>Leptothoe</taxon>
        <taxon>Leptothoe kymatousa</taxon>
    </lineage>
</organism>
<keyword evidence="3" id="KW-1185">Reference proteome</keyword>
<feature type="region of interest" description="Disordered" evidence="1">
    <location>
        <begin position="1"/>
        <end position="23"/>
    </location>
</feature>
<dbReference type="RefSeq" id="WP_215619163.1">
    <property type="nucleotide sequence ID" value="NZ_JADOER010000012.1"/>
</dbReference>
<dbReference type="Proteomes" id="UP001196661">
    <property type="component" value="Unassembled WGS sequence"/>
</dbReference>
<name>A0ABS5Y625_9CYAN</name>
<accession>A0ABS5Y625</accession>
<dbReference type="EMBL" id="JADOER010000012">
    <property type="protein sequence ID" value="MBT9313267.1"/>
    <property type="molecule type" value="Genomic_DNA"/>
</dbReference>
<sequence length="74" mass="8645">MRPPKPSPSNRPRSRRDSGKLQTFRQLPYHIALSKAARLEAWTQDVYSFAGPSEAMDSSDFDPRLMERYEEEEE</sequence>
<evidence type="ECO:0000313" key="3">
    <source>
        <dbReference type="Proteomes" id="UP001196661"/>
    </source>
</evidence>
<feature type="region of interest" description="Disordered" evidence="1">
    <location>
        <begin position="52"/>
        <end position="74"/>
    </location>
</feature>
<evidence type="ECO:0000256" key="1">
    <source>
        <dbReference type="SAM" id="MobiDB-lite"/>
    </source>
</evidence>
<comment type="caution">
    <text evidence="2">The sequence shown here is derived from an EMBL/GenBank/DDBJ whole genome shotgun (WGS) entry which is preliminary data.</text>
</comment>
<proteinExistence type="predicted"/>
<reference evidence="2 3" key="1">
    <citation type="journal article" date="2021" name="Mar. Drugs">
        <title>Genome Reduction and Secondary Metabolism of the Marine Sponge-Associated Cyanobacterium Leptothoe.</title>
        <authorList>
            <person name="Konstantinou D."/>
            <person name="Popin R.V."/>
            <person name="Fewer D.P."/>
            <person name="Sivonen K."/>
            <person name="Gkelis S."/>
        </authorList>
    </citation>
    <scope>NUCLEOTIDE SEQUENCE [LARGE SCALE GENOMIC DNA]</scope>
    <source>
        <strain evidence="2 3">TAU-MAC 1615</strain>
    </source>
</reference>
<gene>
    <name evidence="2" type="ORF">IXB28_13710</name>
</gene>
<protein>
    <submittedName>
        <fullName evidence="2">Uncharacterized protein</fullName>
    </submittedName>
</protein>